<accession>B2GGY3</accession>
<dbReference type="Gene3D" id="2.40.110.10">
    <property type="entry name" value="Butyryl-CoA Dehydrogenase, subunit A, domain 2"/>
    <property type="match status" value="1"/>
</dbReference>
<feature type="compositionally biased region" description="Low complexity" evidence="1">
    <location>
        <begin position="102"/>
        <end position="122"/>
    </location>
</feature>
<dbReference type="GO" id="GO:0016627">
    <property type="term" value="F:oxidoreductase activity, acting on the CH-CH group of donors"/>
    <property type="evidence" value="ECO:0007669"/>
    <property type="project" value="InterPro"/>
</dbReference>
<dbReference type="AlphaFoldDB" id="B2GGY3"/>
<dbReference type="SUPFAM" id="SSF56645">
    <property type="entry name" value="Acyl-CoA dehydrogenase NM domain-like"/>
    <property type="match status" value="1"/>
</dbReference>
<evidence type="ECO:0000256" key="1">
    <source>
        <dbReference type="SAM" id="MobiDB-lite"/>
    </source>
</evidence>
<dbReference type="STRING" id="378753.KRH_20020"/>
<dbReference type="EMBL" id="AP009152">
    <property type="protein sequence ID" value="BAG30349.1"/>
    <property type="molecule type" value="Genomic_DNA"/>
</dbReference>
<sequence length="480" mass="49414">MAVSAHAELPLPPAAVPDPQAVRDFVAHALDRARELGRHLPAPGEGRTAELWHSLSGLGRTDLAYARIIEPHLDALAILRQAGRADLATDHDTWAVWAAEGPGDPLLAAPTTTTPAPDRAPGQAVPTSPRPGSAPGQASTPVPGSTENRGGAASSSEPDGREGTARTPSPGATDEPGTTWTLTGTKPWCSLADSVTRAVVTAHVTDEHGEPTGHRRAFVVATDHPGFRPAPVEQWASHGLAEVVTVPAAFEDVPAEPLGADEWYLTRPGFAWGGMGVAAIWLGGAQSVADLMWRQLRHPRRPVDDAALTALGQLDLTLGAARAVLEQAAAAVDAGDAAGDRGAAWALRVRRTVADAAETVIRVVSRATGPGPLTGDPAHIRRVESLQVYIRQDHAERDTAALGRALLALAAEDSARVDDAAQRGPGAGEPVLDEPSPAEGASGPAAISAARAARSAAERRASGTSGAVPSAGAAPEDTPW</sequence>
<organism evidence="2 3">
    <name type="scientific">Kocuria rhizophila (strain ATCC 9341 / DSM 348 / NBRC 103217 / DC2201)</name>
    <dbReference type="NCBI Taxonomy" id="378753"/>
    <lineage>
        <taxon>Bacteria</taxon>
        <taxon>Bacillati</taxon>
        <taxon>Actinomycetota</taxon>
        <taxon>Actinomycetes</taxon>
        <taxon>Micrococcales</taxon>
        <taxon>Micrococcaceae</taxon>
        <taxon>Kocuria</taxon>
    </lineage>
</organism>
<dbReference type="RefSeq" id="WP_012399070.1">
    <property type="nucleotide sequence ID" value="NC_010617.1"/>
</dbReference>
<dbReference type="eggNOG" id="COG1960">
    <property type="taxonomic scope" value="Bacteria"/>
</dbReference>
<dbReference type="Proteomes" id="UP000008838">
    <property type="component" value="Chromosome"/>
</dbReference>
<gene>
    <name evidence="2" type="ordered locus">KRH_20020</name>
</gene>
<evidence type="ECO:0008006" key="4">
    <source>
        <dbReference type="Google" id="ProtNLM"/>
    </source>
</evidence>
<dbReference type="InterPro" id="IPR009100">
    <property type="entry name" value="AcylCoA_DH/oxidase_NM_dom_sf"/>
</dbReference>
<feature type="region of interest" description="Disordered" evidence="1">
    <location>
        <begin position="417"/>
        <end position="480"/>
    </location>
</feature>
<feature type="compositionally biased region" description="Low complexity" evidence="1">
    <location>
        <begin position="434"/>
        <end position="455"/>
    </location>
</feature>
<dbReference type="KEGG" id="krh:KRH_20020"/>
<keyword evidence="3" id="KW-1185">Reference proteome</keyword>
<feature type="region of interest" description="Disordered" evidence="1">
    <location>
        <begin position="101"/>
        <end position="186"/>
    </location>
</feature>
<dbReference type="InterPro" id="IPR046373">
    <property type="entry name" value="Acyl-CoA_Oxase/DH_mid-dom_sf"/>
</dbReference>
<proteinExistence type="predicted"/>
<evidence type="ECO:0000313" key="3">
    <source>
        <dbReference type="Proteomes" id="UP000008838"/>
    </source>
</evidence>
<dbReference type="HOGENOM" id="CLU_058409_0_0_11"/>
<feature type="compositionally biased region" description="Polar residues" evidence="1">
    <location>
        <begin position="136"/>
        <end position="157"/>
    </location>
</feature>
<evidence type="ECO:0000313" key="2">
    <source>
        <dbReference type="EMBL" id="BAG30349.1"/>
    </source>
</evidence>
<name>B2GGY3_KOCRD</name>
<protein>
    <recommendedName>
        <fullName evidence="4">Acyl-CoA dehydrogenase</fullName>
    </recommendedName>
</protein>
<dbReference type="Gene3D" id="1.20.140.10">
    <property type="entry name" value="Butyryl-CoA Dehydrogenase, subunit A, domain 3"/>
    <property type="match status" value="1"/>
</dbReference>
<reference evidence="2 3" key="1">
    <citation type="journal article" date="2008" name="J. Bacteriol.">
        <title>Complete genome sequence of the soil actinomycete Kocuria rhizophila.</title>
        <authorList>
            <person name="Takarada H."/>
            <person name="Sekine M."/>
            <person name="Kosugi H."/>
            <person name="Matsuo Y."/>
            <person name="Fujisawa T."/>
            <person name="Omata S."/>
            <person name="Kishi E."/>
            <person name="Shimizu A."/>
            <person name="Tsukatani N."/>
            <person name="Tanikawa S."/>
            <person name="Fujita N."/>
            <person name="Harayama S."/>
        </authorList>
    </citation>
    <scope>NUCLEOTIDE SEQUENCE [LARGE SCALE GENOMIC DNA]</scope>
    <source>
        <strain evidence="3">ATCC 9341 / DSM 348 / NBRC 103217 / DC2201</strain>
    </source>
</reference>